<sequence>MKAIYSLLFSLALATLIVSCQTTETIVSSPYKLEKKKSIVYSAKTFMFKNYYFTYQDGEATLVYQQDSKLNQDSTPIYLTLTENKENTRYQEFIDKSKQITVKIISDHEVRLQLDRARYTLYTSNHLKEVNADTHRILANSSIWKNDRY</sequence>
<dbReference type="OrthoDB" id="1452539at2"/>
<feature type="signal peptide" evidence="1">
    <location>
        <begin position="1"/>
        <end position="20"/>
    </location>
</feature>
<dbReference type="RefSeq" id="WP_038986288.1">
    <property type="nucleotide sequence ID" value="NZ_JWJO01000021.1"/>
</dbReference>
<dbReference type="EMBL" id="LQNU01000059">
    <property type="protein sequence ID" value="KZE79708.1"/>
    <property type="molecule type" value="Genomic_DNA"/>
</dbReference>
<dbReference type="Proteomes" id="UP000076630">
    <property type="component" value="Unassembled WGS sequence"/>
</dbReference>
<protein>
    <recommendedName>
        <fullName evidence="4">Lipoprotein</fullName>
    </recommendedName>
</protein>
<dbReference type="PROSITE" id="PS51257">
    <property type="entry name" value="PROKAR_LIPOPROTEIN"/>
    <property type="match status" value="1"/>
</dbReference>
<evidence type="ECO:0008006" key="4">
    <source>
        <dbReference type="Google" id="ProtNLM"/>
    </source>
</evidence>
<organism evidence="2 3">
    <name type="scientific">Myroides marinus</name>
    <dbReference type="NCBI Taxonomy" id="703342"/>
    <lineage>
        <taxon>Bacteria</taxon>
        <taxon>Pseudomonadati</taxon>
        <taxon>Bacteroidota</taxon>
        <taxon>Flavobacteriia</taxon>
        <taxon>Flavobacteriales</taxon>
        <taxon>Flavobacteriaceae</taxon>
        <taxon>Myroides</taxon>
    </lineage>
</organism>
<feature type="chain" id="PRO_5007866067" description="Lipoprotein" evidence="1">
    <location>
        <begin position="21"/>
        <end position="149"/>
    </location>
</feature>
<proteinExistence type="predicted"/>
<evidence type="ECO:0000256" key="1">
    <source>
        <dbReference type="SAM" id="SignalP"/>
    </source>
</evidence>
<evidence type="ECO:0000313" key="3">
    <source>
        <dbReference type="Proteomes" id="UP000076630"/>
    </source>
</evidence>
<keyword evidence="1" id="KW-0732">Signal</keyword>
<gene>
    <name evidence="2" type="ORF">AV926_11040</name>
</gene>
<reference evidence="2 3" key="1">
    <citation type="submission" date="2016-01" db="EMBL/GenBank/DDBJ databases">
        <title>Whole genome sequencing of Myroides marinus L41.</title>
        <authorList>
            <person name="Hong K.W."/>
        </authorList>
    </citation>
    <scope>NUCLEOTIDE SEQUENCE [LARGE SCALE GENOMIC DNA]</scope>
    <source>
        <strain evidence="2 3">L41</strain>
    </source>
</reference>
<name>A0A165RWZ0_9FLAO</name>
<keyword evidence="3" id="KW-1185">Reference proteome</keyword>
<dbReference type="AlphaFoldDB" id="A0A165RWZ0"/>
<comment type="caution">
    <text evidence="2">The sequence shown here is derived from an EMBL/GenBank/DDBJ whole genome shotgun (WGS) entry which is preliminary data.</text>
</comment>
<evidence type="ECO:0000313" key="2">
    <source>
        <dbReference type="EMBL" id="KZE79708.1"/>
    </source>
</evidence>
<accession>A0A165RWZ0</accession>